<dbReference type="EMBL" id="JACSDY010000009">
    <property type="protein sequence ID" value="KAF7420388.1"/>
    <property type="molecule type" value="Genomic_DNA"/>
</dbReference>
<reference evidence="2" key="1">
    <citation type="journal article" date="2020" name="G3 (Bethesda)">
        <title>High-Quality Assemblies for Three Invasive Social Wasps from the &lt;i&gt;Vespula&lt;/i&gt; Genus.</title>
        <authorList>
            <person name="Harrop T.W.R."/>
            <person name="Guhlin J."/>
            <person name="McLaughlin G.M."/>
            <person name="Permina E."/>
            <person name="Stockwell P."/>
            <person name="Gilligan J."/>
            <person name="Le Lec M.F."/>
            <person name="Gruber M.A.M."/>
            <person name="Quinn O."/>
            <person name="Lovegrove M."/>
            <person name="Duncan E.J."/>
            <person name="Remnant E.J."/>
            <person name="Van Eeckhoven J."/>
            <person name="Graham B."/>
            <person name="Knapp R.A."/>
            <person name="Langford K.W."/>
            <person name="Kronenberg Z."/>
            <person name="Press M.O."/>
            <person name="Eacker S.M."/>
            <person name="Wilson-Rankin E.E."/>
            <person name="Purcell J."/>
            <person name="Lester P.J."/>
            <person name="Dearden P.K."/>
        </authorList>
    </citation>
    <scope>NUCLEOTIDE SEQUENCE</scope>
    <source>
        <strain evidence="2">Volc-1</strain>
    </source>
</reference>
<sequence>MYRRITEKRVLYTQASSSFVTSQPVWRNTIEEDWRGNRETSSFIHVAPTISISLAKEEKEEEEEEVVGWWARASNGSDNPLESGIAESERKAICSNPAEREQRSSCCVSLLALCAVAGGGSGGGGGGGGGRGGSGGAGCGGGEGGGKASPGYASSESERKAIFLNPAEREEANSLCRAKKKKTSYLEI</sequence>
<feature type="region of interest" description="Disordered" evidence="1">
    <location>
        <begin position="122"/>
        <end position="165"/>
    </location>
</feature>
<evidence type="ECO:0000256" key="1">
    <source>
        <dbReference type="SAM" id="MobiDB-lite"/>
    </source>
</evidence>
<protein>
    <submittedName>
        <fullName evidence="2">Uncharacterized protein</fullName>
    </submittedName>
</protein>
<dbReference type="AlphaFoldDB" id="A0A834NXF9"/>
<organism evidence="2 3">
    <name type="scientific">Vespula pensylvanica</name>
    <name type="common">Western yellow jacket</name>
    <name type="synonym">Wasp</name>
    <dbReference type="NCBI Taxonomy" id="30213"/>
    <lineage>
        <taxon>Eukaryota</taxon>
        <taxon>Metazoa</taxon>
        <taxon>Ecdysozoa</taxon>
        <taxon>Arthropoda</taxon>
        <taxon>Hexapoda</taxon>
        <taxon>Insecta</taxon>
        <taxon>Pterygota</taxon>
        <taxon>Neoptera</taxon>
        <taxon>Endopterygota</taxon>
        <taxon>Hymenoptera</taxon>
        <taxon>Apocrita</taxon>
        <taxon>Aculeata</taxon>
        <taxon>Vespoidea</taxon>
        <taxon>Vespidae</taxon>
        <taxon>Vespinae</taxon>
        <taxon>Vespula</taxon>
    </lineage>
</organism>
<evidence type="ECO:0000313" key="3">
    <source>
        <dbReference type="Proteomes" id="UP000600918"/>
    </source>
</evidence>
<feature type="compositionally biased region" description="Basic and acidic residues" evidence="1">
    <location>
        <begin position="156"/>
        <end position="165"/>
    </location>
</feature>
<keyword evidence="3" id="KW-1185">Reference proteome</keyword>
<proteinExistence type="predicted"/>
<dbReference type="Proteomes" id="UP000600918">
    <property type="component" value="Unassembled WGS sequence"/>
</dbReference>
<gene>
    <name evidence="2" type="ORF">H0235_010685</name>
</gene>
<comment type="caution">
    <text evidence="2">The sequence shown here is derived from an EMBL/GenBank/DDBJ whole genome shotgun (WGS) entry which is preliminary data.</text>
</comment>
<accession>A0A834NXF9</accession>
<feature type="compositionally biased region" description="Gly residues" evidence="1">
    <location>
        <begin position="122"/>
        <end position="148"/>
    </location>
</feature>
<name>A0A834NXF9_VESPE</name>
<evidence type="ECO:0000313" key="2">
    <source>
        <dbReference type="EMBL" id="KAF7420388.1"/>
    </source>
</evidence>